<evidence type="ECO:0000259" key="1">
    <source>
        <dbReference type="PROSITE" id="PS51094"/>
    </source>
</evidence>
<sequence length="142" mass="16846">MRIVEKENIIINHEIEIKEEIIENMINTLKLSEDISKKIKEEVIKREEIENTVLGFRFAVPHSKSKYIDETKVIYLKSKKDLVWDDDEEEINHVFMILVPESNPEKHIDILKDISTKIINSEFRSKLNELEDKNEIEKILNS</sequence>
<dbReference type="RefSeq" id="WP_180135869.1">
    <property type="nucleotide sequence ID" value="NZ_JABMKT010000013.1"/>
</dbReference>
<evidence type="ECO:0000313" key="3">
    <source>
        <dbReference type="Proteomes" id="UP000526184"/>
    </source>
</evidence>
<organism evidence="2 3">
    <name type="scientific">Streptobacillus felis</name>
    <dbReference type="NCBI Taxonomy" id="1384509"/>
    <lineage>
        <taxon>Bacteria</taxon>
        <taxon>Fusobacteriati</taxon>
        <taxon>Fusobacteriota</taxon>
        <taxon>Fusobacteriia</taxon>
        <taxon>Fusobacteriales</taxon>
        <taxon>Leptotrichiaceae</taxon>
        <taxon>Streptobacillus</taxon>
    </lineage>
</organism>
<dbReference type="InterPro" id="IPR051541">
    <property type="entry name" value="PTS_SugarTrans_NitroReg"/>
</dbReference>
<dbReference type="AlphaFoldDB" id="A0A7Z0PFY5"/>
<dbReference type="InterPro" id="IPR002178">
    <property type="entry name" value="PTS_EIIA_type-2_dom"/>
</dbReference>
<accession>A0A7Z0PFY5</accession>
<dbReference type="InterPro" id="IPR016152">
    <property type="entry name" value="PTrfase/Anion_transptr"/>
</dbReference>
<protein>
    <submittedName>
        <fullName evidence="2">PTS sugar transporter subunit IIA</fullName>
    </submittedName>
</protein>
<reference evidence="2 3" key="1">
    <citation type="submission" date="2020-05" db="EMBL/GenBank/DDBJ databases">
        <title>Streptobacillus felis strain LHL191014123.</title>
        <authorList>
            <person name="Fawzy A."/>
            <person name="Rau J."/>
            <person name="Risse K."/>
            <person name="Schauerte N."/>
            <person name="Geiger C."/>
            <person name="Blom J."/>
            <person name="Imirzalioglu C."/>
            <person name="Falgenhauer J."/>
            <person name="Bach A."/>
            <person name="Herden C."/>
            <person name="Eisenberg T."/>
        </authorList>
    </citation>
    <scope>NUCLEOTIDE SEQUENCE [LARGE SCALE GENOMIC DNA]</scope>
    <source>
        <strain evidence="2 3">LHL191014123</strain>
    </source>
</reference>
<dbReference type="Gene3D" id="3.40.930.10">
    <property type="entry name" value="Mannitol-specific EII, Chain A"/>
    <property type="match status" value="1"/>
</dbReference>
<gene>
    <name evidence="2" type="ORF">HP397_03265</name>
</gene>
<feature type="domain" description="PTS EIIA type-2" evidence="1">
    <location>
        <begin position="2"/>
        <end position="142"/>
    </location>
</feature>
<keyword evidence="3" id="KW-1185">Reference proteome</keyword>
<name>A0A7Z0PFY5_9FUSO</name>
<keyword evidence="2" id="KW-0813">Transport</keyword>
<dbReference type="PANTHER" id="PTHR47738">
    <property type="entry name" value="PTS SYSTEM FRUCTOSE-LIKE EIIA COMPONENT-RELATED"/>
    <property type="match status" value="1"/>
</dbReference>
<dbReference type="PANTHER" id="PTHR47738:SF2">
    <property type="entry name" value="PTS SYSTEM FRUCTOSE-LIKE EIIA COMPONENT"/>
    <property type="match status" value="1"/>
</dbReference>
<dbReference type="Pfam" id="PF00359">
    <property type="entry name" value="PTS_EIIA_2"/>
    <property type="match status" value="1"/>
</dbReference>
<dbReference type="SUPFAM" id="SSF55804">
    <property type="entry name" value="Phoshotransferase/anion transport protein"/>
    <property type="match status" value="1"/>
</dbReference>
<proteinExistence type="predicted"/>
<evidence type="ECO:0000313" key="2">
    <source>
        <dbReference type="EMBL" id="NYV27842.1"/>
    </source>
</evidence>
<dbReference type="EMBL" id="JABMKT010000013">
    <property type="protein sequence ID" value="NYV27842.1"/>
    <property type="molecule type" value="Genomic_DNA"/>
</dbReference>
<dbReference type="Proteomes" id="UP000526184">
    <property type="component" value="Unassembled WGS sequence"/>
</dbReference>
<dbReference type="PROSITE" id="PS51094">
    <property type="entry name" value="PTS_EIIA_TYPE_2"/>
    <property type="match status" value="1"/>
</dbReference>
<keyword evidence="2" id="KW-0762">Sugar transport</keyword>
<comment type="caution">
    <text evidence="2">The sequence shown here is derived from an EMBL/GenBank/DDBJ whole genome shotgun (WGS) entry which is preliminary data.</text>
</comment>